<dbReference type="InterPro" id="IPR016035">
    <property type="entry name" value="Acyl_Trfase/lysoPLipase"/>
</dbReference>
<protein>
    <submittedName>
        <fullName evidence="2">PLA2G4F isoform 7</fullName>
    </submittedName>
</protein>
<comment type="caution">
    <text evidence="2">The sequence shown here is derived from an EMBL/GenBank/DDBJ whole genome shotgun (WGS) entry which is preliminary data.</text>
</comment>
<evidence type="ECO:0000313" key="2">
    <source>
        <dbReference type="EMBL" id="PNJ16100.1"/>
    </source>
</evidence>
<feature type="region of interest" description="Disordered" evidence="1">
    <location>
        <begin position="1"/>
        <end position="20"/>
    </location>
</feature>
<dbReference type="AlphaFoldDB" id="A0A2J8S5N0"/>
<organism evidence="2">
    <name type="scientific">Pongo abelii</name>
    <name type="common">Sumatran orangutan</name>
    <name type="synonym">Pongo pygmaeus abelii</name>
    <dbReference type="NCBI Taxonomy" id="9601"/>
    <lineage>
        <taxon>Eukaryota</taxon>
        <taxon>Metazoa</taxon>
        <taxon>Chordata</taxon>
        <taxon>Craniata</taxon>
        <taxon>Vertebrata</taxon>
        <taxon>Euteleostomi</taxon>
        <taxon>Mammalia</taxon>
        <taxon>Eutheria</taxon>
        <taxon>Euarchontoglires</taxon>
        <taxon>Primates</taxon>
        <taxon>Haplorrhini</taxon>
        <taxon>Catarrhini</taxon>
        <taxon>Hominidae</taxon>
        <taxon>Pongo</taxon>
    </lineage>
</organism>
<dbReference type="SUPFAM" id="SSF52151">
    <property type="entry name" value="FabD/lysophospholipase-like"/>
    <property type="match status" value="1"/>
</dbReference>
<sequence length="86" mass="9755">VNITDDCQKPQLHSPSRLRTRLLTPQGPFSQAVLDIFTSRFTSAQSFNFTRGLCLHKDYVAGREFVAWKGLEDDREVLPGPRNPLP</sequence>
<feature type="non-terminal residue" evidence="2">
    <location>
        <position position="1"/>
    </location>
</feature>
<evidence type="ECO:0000256" key="1">
    <source>
        <dbReference type="SAM" id="MobiDB-lite"/>
    </source>
</evidence>
<name>A0A2J8S5N0_PONAB</name>
<dbReference type="EMBL" id="NDHI03003606">
    <property type="protein sequence ID" value="PNJ16100.1"/>
    <property type="molecule type" value="Genomic_DNA"/>
</dbReference>
<gene>
    <name evidence="2" type="ORF">CR201_G0046023</name>
</gene>
<accession>A0A2J8S5N0</accession>
<proteinExistence type="predicted"/>
<reference evidence="2" key="1">
    <citation type="submission" date="2017-12" db="EMBL/GenBank/DDBJ databases">
        <title>High-resolution comparative analysis of great ape genomes.</title>
        <authorList>
            <person name="Pollen A."/>
            <person name="Hastie A."/>
            <person name="Hormozdiari F."/>
            <person name="Dougherty M."/>
            <person name="Liu R."/>
            <person name="Chaisson M."/>
            <person name="Hoppe E."/>
            <person name="Hill C."/>
            <person name="Pang A."/>
            <person name="Hillier L."/>
            <person name="Baker C."/>
            <person name="Armstrong J."/>
            <person name="Shendure J."/>
            <person name="Paten B."/>
            <person name="Wilson R."/>
            <person name="Chao H."/>
            <person name="Schneider V."/>
            <person name="Ventura M."/>
            <person name="Kronenberg Z."/>
            <person name="Murali S."/>
            <person name="Gordon D."/>
            <person name="Cantsilieris S."/>
            <person name="Munson K."/>
            <person name="Nelson B."/>
            <person name="Raja A."/>
            <person name="Underwood J."/>
            <person name="Diekhans M."/>
            <person name="Fiddes I."/>
            <person name="Haussler D."/>
            <person name="Eichler E."/>
        </authorList>
    </citation>
    <scope>NUCLEOTIDE SEQUENCE [LARGE SCALE GENOMIC DNA]</scope>
    <source>
        <strain evidence="2">Susie</strain>
    </source>
</reference>